<comment type="caution">
    <text evidence="1">The sequence shown here is derived from an EMBL/GenBank/DDBJ whole genome shotgun (WGS) entry which is preliminary data.</text>
</comment>
<sequence length="165" mass="18696">MTWRACFPLSASFVRVLGQARASHQVILGDTSPCYQAAARHRGQSLLPCRLSTHDPYAGTLHSYSILDATFFELWFEKVSLCVAEDMEPHLKGKDESIKDLLGNVISALAKKLAREVDLGEMVKVLKNDKRYLMFDHVPEEREQWLRDYLVNLTAPKLSVHVPEA</sequence>
<dbReference type="Proteomes" id="UP001148662">
    <property type="component" value="Unassembled WGS sequence"/>
</dbReference>
<evidence type="ECO:0000313" key="2">
    <source>
        <dbReference type="Proteomes" id="UP001148662"/>
    </source>
</evidence>
<gene>
    <name evidence="1" type="ORF">NM688_g2331</name>
</gene>
<name>A0ACC1T957_9APHY</name>
<evidence type="ECO:0000313" key="1">
    <source>
        <dbReference type="EMBL" id="KAJ3555890.1"/>
    </source>
</evidence>
<protein>
    <submittedName>
        <fullName evidence="1">Uncharacterized protein</fullName>
    </submittedName>
</protein>
<keyword evidence="2" id="KW-1185">Reference proteome</keyword>
<dbReference type="EMBL" id="JANHOG010000290">
    <property type="protein sequence ID" value="KAJ3555890.1"/>
    <property type="molecule type" value="Genomic_DNA"/>
</dbReference>
<organism evidence="1 2">
    <name type="scientific">Phlebia brevispora</name>
    <dbReference type="NCBI Taxonomy" id="194682"/>
    <lineage>
        <taxon>Eukaryota</taxon>
        <taxon>Fungi</taxon>
        <taxon>Dikarya</taxon>
        <taxon>Basidiomycota</taxon>
        <taxon>Agaricomycotina</taxon>
        <taxon>Agaricomycetes</taxon>
        <taxon>Polyporales</taxon>
        <taxon>Meruliaceae</taxon>
        <taxon>Phlebia</taxon>
    </lineage>
</organism>
<proteinExistence type="predicted"/>
<accession>A0ACC1T957</accession>
<reference evidence="1" key="1">
    <citation type="submission" date="2022-07" db="EMBL/GenBank/DDBJ databases">
        <title>Genome Sequence of Phlebia brevispora.</title>
        <authorList>
            <person name="Buettner E."/>
        </authorList>
    </citation>
    <scope>NUCLEOTIDE SEQUENCE</scope>
    <source>
        <strain evidence="1">MPL23</strain>
    </source>
</reference>